<dbReference type="SUPFAM" id="SSF81342">
    <property type="entry name" value="Transmembrane di-heme cytochromes"/>
    <property type="match status" value="1"/>
</dbReference>
<keyword evidence="3 6" id="KW-0812">Transmembrane</keyword>
<comment type="caution">
    <text evidence="8">The sequence shown here is derived from an EMBL/GenBank/DDBJ whole genome shotgun (WGS) entry which is preliminary data.</text>
</comment>
<proteinExistence type="predicted"/>
<dbReference type="InterPro" id="IPR016174">
    <property type="entry name" value="Di-haem_cyt_TM"/>
</dbReference>
<evidence type="ECO:0000256" key="2">
    <source>
        <dbReference type="ARBA" id="ARBA00022475"/>
    </source>
</evidence>
<dbReference type="GO" id="GO:0005886">
    <property type="term" value="C:plasma membrane"/>
    <property type="evidence" value="ECO:0007669"/>
    <property type="project" value="UniProtKB-SubCell"/>
</dbReference>
<protein>
    <recommendedName>
        <fullName evidence="7">Cytochrome b561 bacterial/Ni-hydrogenase domain-containing protein</fullName>
    </recommendedName>
</protein>
<dbReference type="Proteomes" id="UP000290092">
    <property type="component" value="Unassembled WGS sequence"/>
</dbReference>
<dbReference type="Pfam" id="PF01292">
    <property type="entry name" value="Ni_hydr_CYTB"/>
    <property type="match status" value="1"/>
</dbReference>
<keyword evidence="2" id="KW-1003">Cell membrane</keyword>
<evidence type="ECO:0000256" key="6">
    <source>
        <dbReference type="SAM" id="Phobius"/>
    </source>
</evidence>
<evidence type="ECO:0000256" key="1">
    <source>
        <dbReference type="ARBA" id="ARBA00004651"/>
    </source>
</evidence>
<organism evidence="8 9">
    <name type="scientific">Malaciobacter mytili LMG 24559</name>
    <dbReference type="NCBI Taxonomy" id="1032238"/>
    <lineage>
        <taxon>Bacteria</taxon>
        <taxon>Pseudomonadati</taxon>
        <taxon>Campylobacterota</taxon>
        <taxon>Epsilonproteobacteria</taxon>
        <taxon>Campylobacterales</taxon>
        <taxon>Arcobacteraceae</taxon>
        <taxon>Malaciobacter</taxon>
    </lineage>
</organism>
<comment type="subcellular location">
    <subcellularLocation>
        <location evidence="1">Cell membrane</location>
        <topology evidence="1">Multi-pass membrane protein</topology>
    </subcellularLocation>
</comment>
<name>A0AAX2AIJ6_9BACT</name>
<reference evidence="8 9" key="1">
    <citation type="submission" date="2017-09" db="EMBL/GenBank/DDBJ databases">
        <title>Genomics of the genus Arcobacter.</title>
        <authorList>
            <person name="Perez-Cataluna A."/>
            <person name="Figueras M.J."/>
            <person name="Salas-Masso N."/>
        </authorList>
    </citation>
    <scope>NUCLEOTIDE SEQUENCE [LARGE SCALE GENOMIC DNA]</scope>
    <source>
        <strain evidence="8 9">CECT 7386</strain>
    </source>
</reference>
<accession>A0AAX2AIJ6</accession>
<dbReference type="EMBL" id="NXID01000008">
    <property type="protein sequence ID" value="RXK16445.1"/>
    <property type="molecule type" value="Genomic_DNA"/>
</dbReference>
<dbReference type="KEGG" id="amyt:AMYT_a0081"/>
<feature type="transmembrane region" description="Helical" evidence="6">
    <location>
        <begin position="69"/>
        <end position="86"/>
    </location>
</feature>
<feature type="transmembrane region" description="Helical" evidence="6">
    <location>
        <begin position="139"/>
        <end position="156"/>
    </location>
</feature>
<evidence type="ECO:0000256" key="4">
    <source>
        <dbReference type="ARBA" id="ARBA00022989"/>
    </source>
</evidence>
<dbReference type="Gene3D" id="1.20.950.20">
    <property type="entry name" value="Transmembrane di-heme cytochromes, Chain C"/>
    <property type="match status" value="2"/>
</dbReference>
<dbReference type="GO" id="GO:0022904">
    <property type="term" value="P:respiratory electron transport chain"/>
    <property type="evidence" value="ECO:0007669"/>
    <property type="project" value="InterPro"/>
</dbReference>
<dbReference type="RefSeq" id="WP_114843286.1">
    <property type="nucleotide sequence ID" value="NZ_CP031220.1"/>
</dbReference>
<feature type="transmembrane region" description="Helical" evidence="6">
    <location>
        <begin position="98"/>
        <end position="119"/>
    </location>
</feature>
<gene>
    <name evidence="8" type="ORF">CP985_03275</name>
</gene>
<dbReference type="GO" id="GO:0009055">
    <property type="term" value="F:electron transfer activity"/>
    <property type="evidence" value="ECO:0007669"/>
    <property type="project" value="InterPro"/>
</dbReference>
<feature type="domain" description="Cytochrome b561 bacterial/Ni-hydrogenase" evidence="7">
    <location>
        <begin position="4"/>
        <end position="172"/>
    </location>
</feature>
<sequence>MKTIYKINHWILFLSFLGLVATALAADFFFSKEAIMKSFEISLPQLNISIPPADRLFIARIERRITWDWHFYSGIIFTIAILLVLFKKSTINNKKVYLTVLGMVIFGLILSISGIWMYIRIDYPISEETFKNLKIVHNYSKWIFMSLVVMHLYFIIKIENKTKKELISNMFRASSIITAFTLLLNTTNANAEQLNRDKWLKDPEYIQGMLYMKGKKGLNTILKQISNCPYEKCRKSDVNANEIIGTTTIEVKKPNFKLAIEHLYKAVKGGNFLAADKLADFLIKRIDYKSKYQDGYIMSLLNEDTGLDINSYKKILFKALEVGSQYKGCTTTYLRGEFFEKGYLSYEKNKDKSKEYYLKANEFCPSDNYYSMMAKSKI</sequence>
<dbReference type="AlphaFoldDB" id="A0AAX2AIJ6"/>
<evidence type="ECO:0000256" key="5">
    <source>
        <dbReference type="ARBA" id="ARBA00023136"/>
    </source>
</evidence>
<evidence type="ECO:0000259" key="7">
    <source>
        <dbReference type="Pfam" id="PF01292"/>
    </source>
</evidence>
<keyword evidence="9" id="KW-1185">Reference proteome</keyword>
<evidence type="ECO:0000256" key="3">
    <source>
        <dbReference type="ARBA" id="ARBA00022692"/>
    </source>
</evidence>
<keyword evidence="5 6" id="KW-0472">Membrane</keyword>
<keyword evidence="4 6" id="KW-1133">Transmembrane helix</keyword>
<evidence type="ECO:0000313" key="8">
    <source>
        <dbReference type="EMBL" id="RXK16445.1"/>
    </source>
</evidence>
<dbReference type="InterPro" id="IPR011577">
    <property type="entry name" value="Cyt_b561_bac/Ni-Hgenase"/>
</dbReference>
<evidence type="ECO:0000313" key="9">
    <source>
        <dbReference type="Proteomes" id="UP000290092"/>
    </source>
</evidence>